<proteinExistence type="predicted"/>
<dbReference type="EMBL" id="CAAALY010256562">
    <property type="protein sequence ID" value="VEL37995.1"/>
    <property type="molecule type" value="Genomic_DNA"/>
</dbReference>
<gene>
    <name evidence="1" type="ORF">PXEA_LOCUS31435</name>
</gene>
<evidence type="ECO:0000313" key="1">
    <source>
        <dbReference type="EMBL" id="VEL37995.1"/>
    </source>
</evidence>
<name>A0A448XJ83_9PLAT</name>
<comment type="caution">
    <text evidence="1">The sequence shown here is derived from an EMBL/GenBank/DDBJ whole genome shotgun (WGS) entry which is preliminary data.</text>
</comment>
<evidence type="ECO:0000313" key="2">
    <source>
        <dbReference type="Proteomes" id="UP000784294"/>
    </source>
</evidence>
<dbReference type="Proteomes" id="UP000784294">
    <property type="component" value="Unassembled WGS sequence"/>
</dbReference>
<keyword evidence="2" id="KW-1185">Reference proteome</keyword>
<reference evidence="1" key="1">
    <citation type="submission" date="2018-11" db="EMBL/GenBank/DDBJ databases">
        <authorList>
            <consortium name="Pathogen Informatics"/>
        </authorList>
    </citation>
    <scope>NUCLEOTIDE SEQUENCE</scope>
</reference>
<protein>
    <submittedName>
        <fullName evidence="1">Uncharacterized protein</fullName>
    </submittedName>
</protein>
<dbReference type="AlphaFoldDB" id="A0A448XJ83"/>
<organism evidence="1 2">
    <name type="scientific">Protopolystoma xenopodis</name>
    <dbReference type="NCBI Taxonomy" id="117903"/>
    <lineage>
        <taxon>Eukaryota</taxon>
        <taxon>Metazoa</taxon>
        <taxon>Spiralia</taxon>
        <taxon>Lophotrochozoa</taxon>
        <taxon>Platyhelminthes</taxon>
        <taxon>Monogenea</taxon>
        <taxon>Polyopisthocotylea</taxon>
        <taxon>Polystomatidea</taxon>
        <taxon>Polystomatidae</taxon>
        <taxon>Protopolystoma</taxon>
    </lineage>
</organism>
<accession>A0A448XJ83</accession>
<sequence>MLEAIACYQSGTAVKVVLFSCAAGVQLTEGTRLSCMCLCSLHVPALRSKSLSFLGTTGIGLIYRPQPDWRLSRLSESEFVSSIGFVEMEVVGLQADPLKGQGSKLNRIQMCL</sequence>